<protein>
    <submittedName>
        <fullName evidence="2">Helix-turn-helix domain-containing protein</fullName>
    </submittedName>
</protein>
<evidence type="ECO:0000313" key="2">
    <source>
        <dbReference type="EMBL" id="NNH04033.1"/>
    </source>
</evidence>
<dbReference type="GO" id="GO:0003677">
    <property type="term" value="F:DNA binding"/>
    <property type="evidence" value="ECO:0007669"/>
    <property type="project" value="InterPro"/>
</dbReference>
<gene>
    <name evidence="2" type="ORF">HLA99_09255</name>
</gene>
<dbReference type="Proteomes" id="UP000543598">
    <property type="component" value="Unassembled WGS sequence"/>
</dbReference>
<accession>A0A7Y2Q1U3</accession>
<dbReference type="PANTHER" id="PTHR35010:SF2">
    <property type="entry name" value="BLL4672 PROTEIN"/>
    <property type="match status" value="1"/>
</dbReference>
<organism evidence="2 3">
    <name type="scientific">Microbacterium ulmi</name>
    <dbReference type="NCBI Taxonomy" id="179095"/>
    <lineage>
        <taxon>Bacteria</taxon>
        <taxon>Bacillati</taxon>
        <taxon>Actinomycetota</taxon>
        <taxon>Actinomycetes</taxon>
        <taxon>Micrococcales</taxon>
        <taxon>Microbacteriaceae</taxon>
        <taxon>Microbacterium</taxon>
    </lineage>
</organism>
<proteinExistence type="predicted"/>
<reference evidence="2 3" key="1">
    <citation type="submission" date="2020-05" db="EMBL/GenBank/DDBJ databases">
        <title>MicrobeNet Type strains.</title>
        <authorList>
            <person name="Nicholson A.C."/>
        </authorList>
    </citation>
    <scope>NUCLEOTIDE SEQUENCE [LARGE SCALE GENOMIC DNA]</scope>
    <source>
        <strain evidence="2 3">JCM 14282</strain>
    </source>
</reference>
<dbReference type="PANTHER" id="PTHR35010">
    <property type="entry name" value="BLL4672 PROTEIN-RELATED"/>
    <property type="match status" value="1"/>
</dbReference>
<dbReference type="SUPFAM" id="SSF47413">
    <property type="entry name" value="lambda repressor-like DNA-binding domains"/>
    <property type="match status" value="1"/>
</dbReference>
<dbReference type="InterPro" id="IPR001387">
    <property type="entry name" value="Cro/C1-type_HTH"/>
</dbReference>
<dbReference type="Gene3D" id="1.10.260.40">
    <property type="entry name" value="lambda repressor-like DNA-binding domains"/>
    <property type="match status" value="1"/>
</dbReference>
<dbReference type="InterPro" id="IPR041413">
    <property type="entry name" value="MLTR_LBD"/>
</dbReference>
<dbReference type="Pfam" id="PF17765">
    <property type="entry name" value="MLTR_LBD"/>
    <property type="match status" value="1"/>
</dbReference>
<evidence type="ECO:0000313" key="3">
    <source>
        <dbReference type="Proteomes" id="UP000543598"/>
    </source>
</evidence>
<keyword evidence="3" id="KW-1185">Reference proteome</keyword>
<dbReference type="InterPro" id="IPR010982">
    <property type="entry name" value="Lambda_DNA-bd_dom_sf"/>
</dbReference>
<comment type="caution">
    <text evidence="2">The sequence shown here is derived from an EMBL/GenBank/DDBJ whole genome shotgun (WGS) entry which is preliminary data.</text>
</comment>
<sequence>MSSDLSAARQLGIFLRSRREKTRPEDLGLEPGPRRKVDGLRREEVAALAGLSTDYYQRLEQGRNVRPSEAVLDSIADALDLDDVERRHVMQLARVARRPAPKTRRTPDRVPKNARLLLDATALPAVIVSRHLDLLAWNAAAVALLGDPMEVPPSERNVLFAVLRDEESHVRFADCEAVARDYIGMLRAAVAHDPDHPRAIAVVGALSVRSAVFRRLWARNEVRESVHGAKTIRHPRVGEIAVEWDAYPLLGMTGPILIVFAPQPGHEDRLRLLGSLAASDATAASPVQAALPLALRIPR</sequence>
<feature type="domain" description="HTH cro/C1-type" evidence="1">
    <location>
        <begin position="35"/>
        <end position="86"/>
    </location>
</feature>
<dbReference type="SMART" id="SM00530">
    <property type="entry name" value="HTH_XRE"/>
    <property type="match status" value="1"/>
</dbReference>
<dbReference type="AlphaFoldDB" id="A0A7Y2Q1U3"/>
<evidence type="ECO:0000259" key="1">
    <source>
        <dbReference type="PROSITE" id="PS50943"/>
    </source>
</evidence>
<dbReference type="Gene3D" id="3.30.450.180">
    <property type="match status" value="1"/>
</dbReference>
<dbReference type="EMBL" id="JABEMB010000011">
    <property type="protein sequence ID" value="NNH04033.1"/>
    <property type="molecule type" value="Genomic_DNA"/>
</dbReference>
<dbReference type="Pfam" id="PF13560">
    <property type="entry name" value="HTH_31"/>
    <property type="match status" value="1"/>
</dbReference>
<dbReference type="CDD" id="cd00093">
    <property type="entry name" value="HTH_XRE"/>
    <property type="match status" value="1"/>
</dbReference>
<dbReference type="RefSeq" id="WP_167036653.1">
    <property type="nucleotide sequence ID" value="NZ_BAAANA010000001.1"/>
</dbReference>
<name>A0A7Y2Q1U3_9MICO</name>
<dbReference type="PROSITE" id="PS50943">
    <property type="entry name" value="HTH_CROC1"/>
    <property type="match status" value="1"/>
</dbReference>